<feature type="transmembrane region" description="Helical" evidence="6">
    <location>
        <begin position="101"/>
        <end position="124"/>
    </location>
</feature>
<feature type="transmembrane region" description="Helical" evidence="6">
    <location>
        <begin position="70"/>
        <end position="89"/>
    </location>
</feature>
<dbReference type="RefSeq" id="WP_073152870.1">
    <property type="nucleotide sequence ID" value="NZ_FQYY01000009.1"/>
</dbReference>
<dbReference type="STRING" id="579105.SAMN04488096_1094"/>
<evidence type="ECO:0000256" key="4">
    <source>
        <dbReference type="ARBA" id="ARBA00022989"/>
    </source>
</evidence>
<dbReference type="Pfam" id="PF04241">
    <property type="entry name" value="DUF423"/>
    <property type="match status" value="1"/>
</dbReference>
<keyword evidence="5 6" id="KW-0472">Membrane</keyword>
<dbReference type="OrthoDB" id="9802121at2"/>
<comment type="subcellular location">
    <subcellularLocation>
        <location evidence="1">Membrane</location>
        <topology evidence="1">Multi-pass membrane protein</topology>
    </subcellularLocation>
</comment>
<organism evidence="7 8">
    <name type="scientific">Mesonia phycicola</name>
    <dbReference type="NCBI Taxonomy" id="579105"/>
    <lineage>
        <taxon>Bacteria</taxon>
        <taxon>Pseudomonadati</taxon>
        <taxon>Bacteroidota</taxon>
        <taxon>Flavobacteriia</taxon>
        <taxon>Flavobacteriales</taxon>
        <taxon>Flavobacteriaceae</taxon>
        <taxon>Mesonia</taxon>
    </lineage>
</organism>
<keyword evidence="8" id="KW-1185">Reference proteome</keyword>
<proteinExistence type="inferred from homology"/>
<evidence type="ECO:0000313" key="8">
    <source>
        <dbReference type="Proteomes" id="UP000184225"/>
    </source>
</evidence>
<evidence type="ECO:0000256" key="2">
    <source>
        <dbReference type="ARBA" id="ARBA00009694"/>
    </source>
</evidence>
<comment type="similarity">
    <text evidence="2">Belongs to the UPF0382 family.</text>
</comment>
<protein>
    <submittedName>
        <fullName evidence="7">Uncharacterized membrane protein YgdD, TMEM256/DUF423 family</fullName>
    </submittedName>
</protein>
<feature type="transmembrane region" description="Helical" evidence="6">
    <location>
        <begin position="47"/>
        <end position="63"/>
    </location>
</feature>
<evidence type="ECO:0000256" key="6">
    <source>
        <dbReference type="SAM" id="Phobius"/>
    </source>
</evidence>
<evidence type="ECO:0000256" key="5">
    <source>
        <dbReference type="ARBA" id="ARBA00023136"/>
    </source>
</evidence>
<evidence type="ECO:0000256" key="3">
    <source>
        <dbReference type="ARBA" id="ARBA00022692"/>
    </source>
</evidence>
<dbReference type="GO" id="GO:0005886">
    <property type="term" value="C:plasma membrane"/>
    <property type="evidence" value="ECO:0007669"/>
    <property type="project" value="TreeGrafter"/>
</dbReference>
<accession>A0A1M6GXK1</accession>
<dbReference type="InterPro" id="IPR006696">
    <property type="entry name" value="DUF423"/>
</dbReference>
<evidence type="ECO:0000313" key="7">
    <source>
        <dbReference type="EMBL" id="SHJ14637.1"/>
    </source>
</evidence>
<dbReference type="EMBL" id="FQYY01000009">
    <property type="protein sequence ID" value="SHJ14637.1"/>
    <property type="molecule type" value="Genomic_DNA"/>
</dbReference>
<gene>
    <name evidence="7" type="ORF">SAMN04488096_1094</name>
</gene>
<dbReference type="PANTHER" id="PTHR43461">
    <property type="entry name" value="TRANSMEMBRANE PROTEIN 256"/>
    <property type="match status" value="1"/>
</dbReference>
<name>A0A1M6GXK1_9FLAO</name>
<dbReference type="AlphaFoldDB" id="A0A1M6GXK1"/>
<evidence type="ECO:0000256" key="1">
    <source>
        <dbReference type="ARBA" id="ARBA00004141"/>
    </source>
</evidence>
<sequence>MQRKLLILGSILGFLAVILGAFGAHGLKQFLSAESLVSFETGVRYQFYHAFLSMLIANTSIFSSKTKNIVFWLLLLGVILFSGSIYLLTTSTLTGVSFKSFAFLTPIGGVFLISAWFVLLFNLLKMREK</sequence>
<reference evidence="7 8" key="1">
    <citation type="submission" date="2016-11" db="EMBL/GenBank/DDBJ databases">
        <authorList>
            <person name="Jaros S."/>
            <person name="Januszkiewicz K."/>
            <person name="Wedrychowicz H."/>
        </authorList>
    </citation>
    <scope>NUCLEOTIDE SEQUENCE [LARGE SCALE GENOMIC DNA]</scope>
    <source>
        <strain evidence="7 8">DSM 21425</strain>
    </source>
</reference>
<dbReference type="PANTHER" id="PTHR43461:SF1">
    <property type="entry name" value="TRANSMEMBRANE PROTEIN 256"/>
    <property type="match status" value="1"/>
</dbReference>
<keyword evidence="4 6" id="KW-1133">Transmembrane helix</keyword>
<keyword evidence="3 6" id="KW-0812">Transmembrane</keyword>
<dbReference type="Proteomes" id="UP000184225">
    <property type="component" value="Unassembled WGS sequence"/>
</dbReference>